<dbReference type="InterPro" id="IPR005697">
    <property type="entry name" value="HST_MetA"/>
</dbReference>
<comment type="caution">
    <text evidence="5">Lacks conserved residue(s) required for the propagation of feature annotation.</text>
</comment>
<evidence type="ECO:0000256" key="4">
    <source>
        <dbReference type="ARBA" id="ARBA00023315"/>
    </source>
</evidence>
<keyword evidence="5" id="KW-0486">Methionine biosynthesis</keyword>
<evidence type="ECO:0000256" key="6">
    <source>
        <dbReference type="PIRSR" id="PIRSR000450-1"/>
    </source>
</evidence>
<keyword evidence="1 5" id="KW-0963">Cytoplasm</keyword>
<evidence type="ECO:0000256" key="5">
    <source>
        <dbReference type="HAMAP-Rule" id="MF_00295"/>
    </source>
</evidence>
<dbReference type="NCBIfam" id="TIGR01001">
    <property type="entry name" value="metA"/>
    <property type="match status" value="1"/>
</dbReference>
<dbReference type="InterPro" id="IPR029062">
    <property type="entry name" value="Class_I_gatase-like"/>
</dbReference>
<proteinExistence type="inferred from homology"/>
<comment type="subcellular location">
    <subcellularLocation>
        <location evidence="5">Cytoplasm</location>
    </subcellularLocation>
</comment>
<evidence type="ECO:0000256" key="2">
    <source>
        <dbReference type="ARBA" id="ARBA00022605"/>
    </source>
</evidence>
<dbReference type="GO" id="GO:0004414">
    <property type="term" value="F:homoserine O-acetyltransferase activity"/>
    <property type="evidence" value="ECO:0007669"/>
    <property type="project" value="UniProtKB-EC"/>
</dbReference>
<feature type="active site" description="Proton acceptor" evidence="5">
    <location>
        <position position="234"/>
    </location>
</feature>
<organism evidence="7 8">
    <name type="scientific">Helicobacter macacae MIT 99-5501</name>
    <dbReference type="NCBI Taxonomy" id="1357400"/>
    <lineage>
        <taxon>Bacteria</taxon>
        <taxon>Pseudomonadati</taxon>
        <taxon>Campylobacterota</taxon>
        <taxon>Epsilonproteobacteria</taxon>
        <taxon>Campylobacterales</taxon>
        <taxon>Helicobacteraceae</taxon>
        <taxon>Helicobacter</taxon>
    </lineage>
</organism>
<feature type="binding site" evidence="5">
    <location>
        <position position="248"/>
    </location>
    <ligand>
        <name>substrate</name>
    </ligand>
</feature>
<protein>
    <recommendedName>
        <fullName evidence="5">Homoserine O-acetyltransferase</fullName>
        <shortName evidence="5">HAT</shortName>
        <ecNumber evidence="5">2.3.1.31</ecNumber>
    </recommendedName>
    <alternativeName>
        <fullName evidence="5">Homoserine transacetylase</fullName>
        <shortName evidence="5">HTA</shortName>
    </alternativeName>
</protein>
<feature type="binding site" evidence="5">
    <location>
        <position position="190"/>
    </location>
    <ligand>
        <name>substrate</name>
    </ligand>
</feature>
<evidence type="ECO:0000313" key="7">
    <source>
        <dbReference type="EMBL" id="ETD22787.1"/>
    </source>
</evidence>
<dbReference type="PANTHER" id="PTHR20919:SF0">
    <property type="entry name" value="HOMOSERINE O-SUCCINYLTRANSFERASE"/>
    <property type="match status" value="1"/>
</dbReference>
<feature type="binding site" evidence="5">
    <location>
        <position position="162"/>
    </location>
    <ligand>
        <name>substrate</name>
    </ligand>
</feature>
<dbReference type="GO" id="GO:0008899">
    <property type="term" value="F:homoserine O-succinyltransferase activity"/>
    <property type="evidence" value="ECO:0007669"/>
    <property type="project" value="UniProtKB-UniRule"/>
</dbReference>
<evidence type="ECO:0000256" key="1">
    <source>
        <dbReference type="ARBA" id="ARBA00022490"/>
    </source>
</evidence>
<accession>V8C6T3</accession>
<dbReference type="CDD" id="cd03131">
    <property type="entry name" value="GATase1_HTS"/>
    <property type="match status" value="1"/>
</dbReference>
<dbReference type="STRING" id="1357400.HMPREF2086_01586"/>
<dbReference type="HOGENOM" id="CLU_057851_0_1_7"/>
<sequence>MPIIIPKDIPAFGALQKRAFVMDTARAKHQDIRTLEILIINLMPTKIQTENQLLSLLANSPLQINITLLTTQSYVGKNTPKSHLDKFYVHFDSIKHRSFDGAILTGAPIEHLEFEEVEYWKELVEIMEYLRKHCTSTLYLCWGAMAGLYHFYGIQKQALDKKLFGIFSHSIKCSDVLFTGLGDSVKMPHSRHSSMNPAHIYAQCKCSELKILLEGKKSGITALKDSKDIFVLGHPEYDADTLLAEYERDKAKKLPIKKPKNYFSKQGKPKFSWRADSSVIFSNWLNFCVYQDTPFVLPK</sequence>
<dbReference type="HAMAP" id="MF_00295">
    <property type="entry name" value="MetA_acyltransf"/>
    <property type="match status" value="1"/>
</dbReference>
<comment type="similarity">
    <text evidence="5">Belongs to the MetA family.</text>
</comment>
<reference evidence="7 8" key="1">
    <citation type="journal article" date="2014" name="Genome Announc.">
        <title>Draft genome sequences of six enterohepatic helicobacter species isolated from humans and one from rhesus macaques.</title>
        <authorList>
            <person name="Shen Z."/>
            <person name="Sheh A."/>
            <person name="Young S.K."/>
            <person name="Abouelliel A."/>
            <person name="Ward D.V."/>
            <person name="Earl A.M."/>
            <person name="Fox J.G."/>
        </authorList>
    </citation>
    <scope>NUCLEOTIDE SEQUENCE [LARGE SCALE GENOMIC DNA]</scope>
    <source>
        <strain evidence="7 8">MIT 99-5501</strain>
    </source>
</reference>
<feature type="active site" description="Acyl-thioester intermediate" evidence="5 6">
    <location>
        <position position="141"/>
    </location>
</feature>
<feature type="site" description="Important for acyl-CoA specificity" evidence="5">
    <location>
        <position position="110"/>
    </location>
</feature>
<dbReference type="RefSeq" id="WP_023928321.1">
    <property type="nucleotide sequence ID" value="NZ_KI669455.1"/>
</dbReference>
<comment type="pathway">
    <text evidence="5">Amino-acid biosynthesis; L-methionine biosynthesis via de novo pathway; O-acetyl-L-homoserine from L-homoserine: step 1/1.</text>
</comment>
<dbReference type="AlphaFoldDB" id="V8C6T3"/>
<feature type="site" description="Important for substrate specificity" evidence="5">
    <location>
        <position position="190"/>
    </location>
</feature>
<dbReference type="Pfam" id="PF04204">
    <property type="entry name" value="HTS"/>
    <property type="match status" value="1"/>
</dbReference>
<dbReference type="PIRSF" id="PIRSF000450">
    <property type="entry name" value="H_ser_succinyltr"/>
    <property type="match status" value="1"/>
</dbReference>
<dbReference type="GO" id="GO:0019281">
    <property type="term" value="P:L-methionine biosynthetic process from homoserine via O-succinyl-L-homoserine and cystathionine"/>
    <property type="evidence" value="ECO:0007669"/>
    <property type="project" value="InterPro"/>
</dbReference>
<dbReference type="PANTHER" id="PTHR20919">
    <property type="entry name" value="HOMOSERINE O-SUCCINYLTRANSFERASE"/>
    <property type="match status" value="1"/>
</dbReference>
<evidence type="ECO:0000313" key="8">
    <source>
        <dbReference type="Proteomes" id="UP000018731"/>
    </source>
</evidence>
<comment type="caution">
    <text evidence="7">The sequence shown here is derived from an EMBL/GenBank/DDBJ whole genome shotgun (WGS) entry which is preliminary data.</text>
</comment>
<keyword evidence="4 5" id="KW-0012">Acyltransferase</keyword>
<gene>
    <name evidence="5" type="primary">metAA</name>
    <name evidence="7" type="ORF">HMPREF2086_01586</name>
</gene>
<keyword evidence="3 5" id="KW-0808">Transferase</keyword>
<feature type="active site" evidence="5">
    <location>
        <position position="236"/>
    </location>
</feature>
<comment type="catalytic activity">
    <reaction evidence="5">
        <text>L-homoserine + acetyl-CoA = O-acetyl-L-homoserine + CoA</text>
        <dbReference type="Rhea" id="RHEA:13701"/>
        <dbReference type="ChEBI" id="CHEBI:57287"/>
        <dbReference type="ChEBI" id="CHEBI:57288"/>
        <dbReference type="ChEBI" id="CHEBI:57476"/>
        <dbReference type="ChEBI" id="CHEBI:57716"/>
        <dbReference type="EC" id="2.3.1.31"/>
    </reaction>
</comment>
<dbReference type="GO" id="GO:0005737">
    <property type="term" value="C:cytoplasm"/>
    <property type="evidence" value="ECO:0007669"/>
    <property type="project" value="UniProtKB-SubCell"/>
</dbReference>
<dbReference type="OrthoDB" id="9772423at2"/>
<keyword evidence="2 5" id="KW-0028">Amino-acid biosynthesis</keyword>
<dbReference type="Gene3D" id="3.40.50.880">
    <property type="match status" value="1"/>
</dbReference>
<dbReference type="EC" id="2.3.1.31" evidence="5"/>
<dbReference type="EMBL" id="AZJI01000007">
    <property type="protein sequence ID" value="ETD22787.1"/>
    <property type="molecule type" value="Genomic_DNA"/>
</dbReference>
<dbReference type="SUPFAM" id="SSF52317">
    <property type="entry name" value="Class I glutamine amidotransferase-like"/>
    <property type="match status" value="1"/>
</dbReference>
<dbReference type="PATRIC" id="fig|1357400.3.peg.2132"/>
<dbReference type="Proteomes" id="UP000018731">
    <property type="component" value="Unassembled WGS sequence"/>
</dbReference>
<dbReference type="eggNOG" id="COG1897">
    <property type="taxonomic scope" value="Bacteria"/>
</dbReference>
<dbReference type="InterPro" id="IPR033752">
    <property type="entry name" value="MetA_family"/>
</dbReference>
<dbReference type="UniPathway" id="UPA00051">
    <property type="reaction ID" value="UER00074"/>
</dbReference>
<comment type="function">
    <text evidence="5">Transfers an acetyl group from acetyl-CoA to L-homoserine, forming acetyl-L-homoserine.</text>
</comment>
<name>V8C6T3_9HELI</name>
<evidence type="ECO:0000256" key="3">
    <source>
        <dbReference type="ARBA" id="ARBA00022679"/>
    </source>
</evidence>
<keyword evidence="8" id="KW-1185">Reference proteome</keyword>